<sequence>MSVVSTAQATWSGTLAEGAGSTSLISSGLGTFATNWKARAEGADGTTTPEELLGAAHAACYSMAMAHGLAEQGLVATRIDVKADVTFVPGEGITGVALTVIAEIPGMDQAAFATFAEVVKGDCPVSKALTGTTVTLTSAALL</sequence>
<accession>A0A7Y9ZC27</accession>
<dbReference type="NCBIfam" id="TIGR03562">
    <property type="entry name" value="osmo_induc_OsmC"/>
    <property type="match status" value="1"/>
</dbReference>
<dbReference type="InterPro" id="IPR036102">
    <property type="entry name" value="OsmC/Ohrsf"/>
</dbReference>
<comment type="caution">
    <text evidence="1">The sequence shown here is derived from an EMBL/GenBank/DDBJ whole genome shotgun (WGS) entry which is preliminary data.</text>
</comment>
<dbReference type="PANTHER" id="PTHR42830:SF1">
    <property type="entry name" value="OSMOTICALLY INDUCIBLE FAMILY PROTEIN"/>
    <property type="match status" value="1"/>
</dbReference>
<dbReference type="Gene3D" id="3.30.300.20">
    <property type="match status" value="1"/>
</dbReference>
<keyword evidence="2" id="KW-1185">Reference proteome</keyword>
<dbReference type="Pfam" id="PF02566">
    <property type="entry name" value="OsmC"/>
    <property type="match status" value="1"/>
</dbReference>
<dbReference type="AlphaFoldDB" id="A0A7Y9ZC27"/>
<dbReference type="RefSeq" id="WP_179397833.1">
    <property type="nucleotide sequence ID" value="NZ_JACBZO010000001.1"/>
</dbReference>
<name>A0A7Y9ZC27_9MICO</name>
<dbReference type="InterPro" id="IPR019904">
    <property type="entry name" value="Peroxiredoxin_OsmC"/>
</dbReference>
<reference evidence="1 2" key="1">
    <citation type="submission" date="2020-07" db="EMBL/GenBank/DDBJ databases">
        <title>Sequencing the genomes of 1000 actinobacteria strains.</title>
        <authorList>
            <person name="Klenk H.-P."/>
        </authorList>
    </citation>
    <scope>NUCLEOTIDE SEQUENCE [LARGE SCALE GENOMIC DNA]</scope>
    <source>
        <strain evidence="1 2">DSM 19970</strain>
    </source>
</reference>
<dbReference type="InterPro" id="IPR003718">
    <property type="entry name" value="OsmC/Ohr_fam"/>
</dbReference>
<dbReference type="GO" id="GO:0006979">
    <property type="term" value="P:response to oxidative stress"/>
    <property type="evidence" value="ECO:0007669"/>
    <property type="project" value="InterPro"/>
</dbReference>
<dbReference type="EMBL" id="JACBZO010000001">
    <property type="protein sequence ID" value="NYI41438.1"/>
    <property type="molecule type" value="Genomic_DNA"/>
</dbReference>
<evidence type="ECO:0000313" key="1">
    <source>
        <dbReference type="EMBL" id="NYI41438.1"/>
    </source>
</evidence>
<gene>
    <name evidence="1" type="ORF">BKA03_001557</name>
</gene>
<proteinExistence type="predicted"/>
<dbReference type="InterPro" id="IPR052707">
    <property type="entry name" value="OsmC_Ohr_Peroxiredoxin"/>
</dbReference>
<organism evidence="1 2">
    <name type="scientific">Demequina lutea</name>
    <dbReference type="NCBI Taxonomy" id="431489"/>
    <lineage>
        <taxon>Bacteria</taxon>
        <taxon>Bacillati</taxon>
        <taxon>Actinomycetota</taxon>
        <taxon>Actinomycetes</taxon>
        <taxon>Micrococcales</taxon>
        <taxon>Demequinaceae</taxon>
        <taxon>Demequina</taxon>
    </lineage>
</organism>
<protein>
    <submittedName>
        <fullName evidence="1">Osmotically inducible protein OsmC</fullName>
    </submittedName>
</protein>
<dbReference type="Proteomes" id="UP000547973">
    <property type="component" value="Unassembled WGS sequence"/>
</dbReference>
<dbReference type="InterPro" id="IPR015946">
    <property type="entry name" value="KH_dom-like_a/b"/>
</dbReference>
<dbReference type="GO" id="GO:0004601">
    <property type="term" value="F:peroxidase activity"/>
    <property type="evidence" value="ECO:0007669"/>
    <property type="project" value="InterPro"/>
</dbReference>
<dbReference type="SUPFAM" id="SSF82784">
    <property type="entry name" value="OsmC-like"/>
    <property type="match status" value="1"/>
</dbReference>
<evidence type="ECO:0000313" key="2">
    <source>
        <dbReference type="Proteomes" id="UP000547973"/>
    </source>
</evidence>
<dbReference type="PANTHER" id="PTHR42830">
    <property type="entry name" value="OSMOTICALLY INDUCIBLE FAMILY PROTEIN"/>
    <property type="match status" value="1"/>
</dbReference>